<dbReference type="Pfam" id="PF10678">
    <property type="entry name" value="DUF2492"/>
    <property type="match status" value="1"/>
</dbReference>
<proteinExistence type="predicted"/>
<name>A0ABS5V051_9GAMM</name>
<dbReference type="RefSeq" id="WP_214505339.1">
    <property type="nucleotide sequence ID" value="NZ_JAHEPS010000001.1"/>
</dbReference>
<dbReference type="Proteomes" id="UP001195903">
    <property type="component" value="Unassembled WGS sequence"/>
</dbReference>
<protein>
    <submittedName>
        <fullName evidence="1">YecH family protein</fullName>
    </submittedName>
</protein>
<sequence length="80" mass="8809">MTRSVHGHDVMGLMLAHGKPLTQDALIALIHKTFGDECRFHTCSASELSAMDLLALLRRKGKVIECAEGLTTEKGRICHH</sequence>
<gene>
    <name evidence="1" type="ORF">KJI95_01175</name>
</gene>
<reference evidence="1 2" key="1">
    <citation type="submission" date="2021-05" db="EMBL/GenBank/DDBJ databases">
        <title>Shewanella sp. JM162201.</title>
        <authorList>
            <person name="Xu S."/>
            <person name="Li A."/>
        </authorList>
    </citation>
    <scope>NUCLEOTIDE SEQUENCE [LARGE SCALE GENOMIC DNA]</scope>
    <source>
        <strain evidence="1 2">JM162201</strain>
    </source>
</reference>
<evidence type="ECO:0000313" key="1">
    <source>
        <dbReference type="EMBL" id="MBT1443141.1"/>
    </source>
</evidence>
<evidence type="ECO:0000313" key="2">
    <source>
        <dbReference type="Proteomes" id="UP001195903"/>
    </source>
</evidence>
<dbReference type="EMBL" id="JAHEPS010000001">
    <property type="protein sequence ID" value="MBT1443141.1"/>
    <property type="molecule type" value="Genomic_DNA"/>
</dbReference>
<dbReference type="InterPro" id="IPR019620">
    <property type="entry name" value="Metal-bd_prot_put"/>
</dbReference>
<dbReference type="NCBIfam" id="TIGR03853">
    <property type="entry name" value="matur_matur"/>
    <property type="match status" value="1"/>
</dbReference>
<comment type="caution">
    <text evidence="1">The sequence shown here is derived from an EMBL/GenBank/DDBJ whole genome shotgun (WGS) entry which is preliminary data.</text>
</comment>
<keyword evidence="2" id="KW-1185">Reference proteome</keyword>
<accession>A0ABS5V051</accession>
<organism evidence="1 2">
    <name type="scientific">Shewanella jiangmenensis</name>
    <dbReference type="NCBI Taxonomy" id="2837387"/>
    <lineage>
        <taxon>Bacteria</taxon>
        <taxon>Pseudomonadati</taxon>
        <taxon>Pseudomonadota</taxon>
        <taxon>Gammaproteobacteria</taxon>
        <taxon>Alteromonadales</taxon>
        <taxon>Shewanellaceae</taxon>
        <taxon>Shewanella</taxon>
    </lineage>
</organism>